<dbReference type="SUPFAM" id="SSF69304">
    <property type="entry name" value="Tricorn protease N-terminal domain"/>
    <property type="match status" value="1"/>
</dbReference>
<evidence type="ECO:0000256" key="6">
    <source>
        <dbReference type="ARBA" id="ARBA00022825"/>
    </source>
</evidence>
<evidence type="ECO:0000313" key="13">
    <source>
        <dbReference type="EMBL" id="GGG80708.1"/>
    </source>
</evidence>
<dbReference type="Pfam" id="PF03572">
    <property type="entry name" value="Peptidase_S41"/>
    <property type="match status" value="1"/>
</dbReference>
<keyword evidence="5 7" id="KW-0378">Hydrolase</keyword>
<comment type="subcellular location">
    <subcellularLocation>
        <location evidence="1 7">Cytoplasm</location>
    </subcellularLocation>
</comment>
<comment type="function">
    <text evidence="7">Degrades oligopeptides.</text>
</comment>
<dbReference type="SUPFAM" id="SSF52096">
    <property type="entry name" value="ClpP/crotonase"/>
    <property type="match status" value="1"/>
</dbReference>
<dbReference type="InterPro" id="IPR015943">
    <property type="entry name" value="WD40/YVTN_repeat-like_dom_sf"/>
</dbReference>
<organism evidence="13 14">
    <name type="scientific">Parapedobacter pyrenivorans</name>
    <dbReference type="NCBI Taxonomy" id="1305674"/>
    <lineage>
        <taxon>Bacteria</taxon>
        <taxon>Pseudomonadati</taxon>
        <taxon>Bacteroidota</taxon>
        <taxon>Sphingobacteriia</taxon>
        <taxon>Sphingobacteriales</taxon>
        <taxon>Sphingobacteriaceae</taxon>
        <taxon>Parapedobacter</taxon>
    </lineage>
</organism>
<evidence type="ECO:0000256" key="2">
    <source>
        <dbReference type="ARBA" id="ARBA00008524"/>
    </source>
</evidence>
<dbReference type="InterPro" id="IPR005151">
    <property type="entry name" value="Tail-specific_protease"/>
</dbReference>
<comment type="similarity">
    <text evidence="2 7">Belongs to the peptidase S41B family.</text>
</comment>
<dbReference type="EMBL" id="BMER01000001">
    <property type="protein sequence ID" value="GGG80708.1"/>
    <property type="molecule type" value="Genomic_DNA"/>
</dbReference>
<name>A0A917HJ84_9SPHI</name>
<feature type="chain" id="PRO_5037640668" description="Tricorn protease homolog" evidence="11">
    <location>
        <begin position="20"/>
        <end position="1087"/>
    </location>
</feature>
<dbReference type="SUPFAM" id="SSF82171">
    <property type="entry name" value="DPP6 N-terminal domain-like"/>
    <property type="match status" value="1"/>
</dbReference>
<feature type="domain" description="Tail specific protease" evidence="12">
    <location>
        <begin position="853"/>
        <end position="1043"/>
    </location>
</feature>
<dbReference type="InterPro" id="IPR029414">
    <property type="entry name" value="Tricorn_PDZ"/>
</dbReference>
<keyword evidence="11" id="KW-0732">Signal</keyword>
<keyword evidence="3 7" id="KW-0963">Cytoplasm</keyword>
<feature type="active site" description="Charge relay system" evidence="8">
    <location>
        <position position="1032"/>
    </location>
</feature>
<dbReference type="Gene3D" id="2.120.10.60">
    <property type="entry name" value="Tricorn protease N-terminal domain"/>
    <property type="match status" value="1"/>
</dbReference>
<keyword evidence="6 7" id="KW-0720">Serine protease</keyword>
<dbReference type="Pfam" id="PF14685">
    <property type="entry name" value="PDZ_Tricorn"/>
    <property type="match status" value="1"/>
</dbReference>
<keyword evidence="4 7" id="KW-0645">Protease</keyword>
<evidence type="ECO:0000259" key="12">
    <source>
        <dbReference type="SMART" id="SM00245"/>
    </source>
</evidence>
<evidence type="ECO:0000256" key="4">
    <source>
        <dbReference type="ARBA" id="ARBA00022670"/>
    </source>
</evidence>
<feature type="active site" description="Charge relay system" evidence="8">
    <location>
        <position position="750"/>
    </location>
</feature>
<comment type="caution">
    <text evidence="13">The sequence shown here is derived from an EMBL/GenBank/DDBJ whole genome shotgun (WGS) entry which is preliminary data.</text>
</comment>
<evidence type="ECO:0000256" key="3">
    <source>
        <dbReference type="ARBA" id="ARBA00022490"/>
    </source>
</evidence>
<keyword evidence="14" id="KW-1185">Reference proteome</keyword>
<feature type="site" description="Transition state stabilizer; via amide nitrogen" evidence="9">
    <location>
        <position position="974"/>
    </location>
</feature>
<dbReference type="GO" id="GO:0008236">
    <property type="term" value="F:serine-type peptidase activity"/>
    <property type="evidence" value="ECO:0007669"/>
    <property type="project" value="UniProtKB-UniRule"/>
</dbReference>
<dbReference type="PIRSF" id="PIRSF036421">
    <property type="entry name" value="Tricorn_protease"/>
    <property type="match status" value="1"/>
</dbReference>
<dbReference type="PANTHER" id="PTHR43253:SF1">
    <property type="entry name" value="TRICORN PROTEASE HOMOLOG 2-RELATED"/>
    <property type="match status" value="1"/>
</dbReference>
<feature type="active site" description="Nucleophile" evidence="8">
    <location>
        <position position="973"/>
    </location>
</feature>
<dbReference type="SUPFAM" id="SSF50156">
    <property type="entry name" value="PDZ domain-like"/>
    <property type="match status" value="1"/>
</dbReference>
<dbReference type="Gene3D" id="3.90.226.10">
    <property type="entry name" value="2-enoyl-CoA Hydratase, Chain A, domain 1"/>
    <property type="match status" value="1"/>
</dbReference>
<proteinExistence type="inferred from homology"/>
<gene>
    <name evidence="13" type="ORF">GCM10007415_11470</name>
</gene>
<dbReference type="GO" id="GO:0005737">
    <property type="term" value="C:cytoplasm"/>
    <property type="evidence" value="ECO:0007669"/>
    <property type="project" value="UniProtKB-SubCell"/>
</dbReference>
<protein>
    <recommendedName>
        <fullName evidence="7">Tricorn protease homolog</fullName>
        <ecNumber evidence="7">3.4.21.-</ecNumber>
    </recommendedName>
</protein>
<dbReference type="PANTHER" id="PTHR43253">
    <property type="entry name" value="TRICORN PROTEASE HOMOLOG 2-RELATED"/>
    <property type="match status" value="1"/>
</dbReference>
<dbReference type="Gene3D" id="3.30.750.44">
    <property type="match status" value="1"/>
</dbReference>
<dbReference type="Pfam" id="PF26550">
    <property type="entry name" value="Tricorn_2nd"/>
    <property type="match status" value="1"/>
</dbReference>
<dbReference type="InterPro" id="IPR036034">
    <property type="entry name" value="PDZ_sf"/>
</dbReference>
<dbReference type="Gene3D" id="2.130.10.10">
    <property type="entry name" value="YVTN repeat-like/Quinoprotein amine dehydrogenase"/>
    <property type="match status" value="1"/>
</dbReference>
<feature type="compositionally biased region" description="Basic and acidic residues" evidence="10">
    <location>
        <begin position="551"/>
        <end position="576"/>
    </location>
</feature>
<dbReference type="Proteomes" id="UP000660862">
    <property type="component" value="Unassembled WGS sequence"/>
</dbReference>
<dbReference type="InterPro" id="IPR028204">
    <property type="entry name" value="Tricorn_C1"/>
</dbReference>
<evidence type="ECO:0000256" key="1">
    <source>
        <dbReference type="ARBA" id="ARBA00004496"/>
    </source>
</evidence>
<reference evidence="13" key="1">
    <citation type="journal article" date="2014" name="Int. J. Syst. Evol. Microbiol.">
        <title>Complete genome sequence of Corynebacterium casei LMG S-19264T (=DSM 44701T), isolated from a smear-ripened cheese.</title>
        <authorList>
            <consortium name="US DOE Joint Genome Institute (JGI-PGF)"/>
            <person name="Walter F."/>
            <person name="Albersmeier A."/>
            <person name="Kalinowski J."/>
            <person name="Ruckert C."/>
        </authorList>
    </citation>
    <scope>NUCLEOTIDE SEQUENCE</scope>
    <source>
        <strain evidence="13">CGMCC 1.12195</strain>
    </source>
</reference>
<dbReference type="Pfam" id="PF26549">
    <property type="entry name" value="Tricorn_N"/>
    <property type="match status" value="1"/>
</dbReference>
<feature type="region of interest" description="Disordered" evidence="10">
    <location>
        <begin position="549"/>
        <end position="576"/>
    </location>
</feature>
<evidence type="ECO:0000256" key="5">
    <source>
        <dbReference type="ARBA" id="ARBA00022801"/>
    </source>
</evidence>
<sequence>MKKTMLLIALLCSISVTRAQEETRLLRFPAVHGDQVAFTYAGDLYVVSTNGGVARRITSHPGYELFARFSPNGQHIAFTGQYDGNTEVFVIPAKGGEPKRITYTATLSRDDVADRMGPNNIVMGWTSDNQHVIYRSRGTSFNAFKGKLYLAPLDGDLSKELPFDVASWASYSPDGSKLAMNRVFREFRTWKYYRGGMADDIWLVDPKSGASENITNNPAQDVFPMYYQDKIYFVSDRDRRANLFVYDTQTKQTQKITDFTEFDVKFPSVGGDAIVFENGGYIYHHDLRDGQTRQLHIIIAEDFASGRSKQVDASKFIYSADLSPDGKRVTFGARGDVFTVPAKTGVTRNLTQSSGAHDRNVGWSPDGRWVSFISDRTGEDELYIQQQDGAAPAKQLTKGGRVYKFNPIWSPDSKYLLYGDRGQDLHIVDIQSGTATVVAHSDEGTVGSYTFGPDSKWIAYTTPGKAREFTVIRLYNIVTRKTITVTDTWYNSGQPEFSTDGKLLYFVSQRDFNPTYSSTEWNHAYNDMSRPYFVRLSADAKSPFAEESDEVVVKRDSTDDSKKEDKGEKREESAKKEVTVVVDEDGLADRIESLPVTPGSYSGLVATDEGVYYSSSSRGDRKFRFFSLTDKKETEIGNFGSYSVTPDRKKILFRTSDGFFIENLGKTKITPSSKLDLAGLKLTIDLKAEWKQVYDESWRQMRDYFYDPNMHGVNWKAMHDKYAPLLPYVNHRDDLTYLIGELIAELNIGHAYVNSGDRPDVQRIPMGLLGATFSRDKSGYYRIDSILSGQSWNKTLVSPLRAPGVNAKAGDYIISINGTSMKDVDNLYQALIAKAGQLVEIEINGTATDNGIRKVLVKPISDESALYYHEWVQQNIAKVTAASNGRIGYVHIPDMGPEGLNQFARYFYPQLDKEALIIDDRGNGGGNVSPMIIERLLRRPGLGTMRRNSKTSSIKPDAHIGPKVCLIDQYSASDGDLFPWQFRYYGIGPLIGQRSWGGVVGISGSLPFIDGGDMRKPEFAHFSADGSSFIIEGEGVHPDIEVINDPYAAYQGIDAQLTRGISVLLEKLKEDGTTGVPKIPAFPDKSK</sequence>
<evidence type="ECO:0000256" key="11">
    <source>
        <dbReference type="SAM" id="SignalP"/>
    </source>
</evidence>
<reference evidence="13" key="2">
    <citation type="submission" date="2020-09" db="EMBL/GenBank/DDBJ databases">
        <authorList>
            <person name="Sun Q."/>
            <person name="Zhou Y."/>
        </authorList>
    </citation>
    <scope>NUCLEOTIDE SEQUENCE</scope>
    <source>
        <strain evidence="13">CGMCC 1.12195</strain>
    </source>
</reference>
<dbReference type="GO" id="GO:0006508">
    <property type="term" value="P:proteolysis"/>
    <property type="evidence" value="ECO:0007669"/>
    <property type="project" value="UniProtKB-UniRule"/>
</dbReference>
<dbReference type="Gene3D" id="2.30.42.10">
    <property type="match status" value="1"/>
</dbReference>
<dbReference type="EC" id="3.4.21.-" evidence="7"/>
<dbReference type="InterPro" id="IPR029045">
    <property type="entry name" value="ClpP/crotonase-like_dom_sf"/>
</dbReference>
<evidence type="ECO:0000256" key="9">
    <source>
        <dbReference type="PIRSR" id="PIRSR036421-3"/>
    </source>
</evidence>
<evidence type="ECO:0000256" key="7">
    <source>
        <dbReference type="PIRNR" id="PIRNR036421"/>
    </source>
</evidence>
<dbReference type="RefSeq" id="WP_188504939.1">
    <property type="nucleotide sequence ID" value="NZ_BMER01000001.1"/>
</dbReference>
<dbReference type="Pfam" id="PF14684">
    <property type="entry name" value="Tricorn_C1"/>
    <property type="match status" value="1"/>
</dbReference>
<dbReference type="AlphaFoldDB" id="A0A917HJ84"/>
<dbReference type="CDD" id="cd07562">
    <property type="entry name" value="Peptidase_S41_TRI"/>
    <property type="match status" value="1"/>
</dbReference>
<evidence type="ECO:0000256" key="10">
    <source>
        <dbReference type="SAM" id="MobiDB-lite"/>
    </source>
</evidence>
<evidence type="ECO:0000256" key="8">
    <source>
        <dbReference type="PIRSR" id="PIRSR036421-1"/>
    </source>
</evidence>
<evidence type="ECO:0000313" key="14">
    <source>
        <dbReference type="Proteomes" id="UP000660862"/>
    </source>
</evidence>
<feature type="signal peptide" evidence="11">
    <location>
        <begin position="1"/>
        <end position="19"/>
    </location>
</feature>
<accession>A0A917HJ84</accession>
<dbReference type="SMART" id="SM00245">
    <property type="entry name" value="TSPc"/>
    <property type="match status" value="1"/>
</dbReference>
<dbReference type="InterPro" id="IPR012393">
    <property type="entry name" value="Tricorn_protease"/>
</dbReference>